<dbReference type="SMART" id="SM00918">
    <property type="entry name" value="Lig_chan-Glu_bd"/>
    <property type="match status" value="2"/>
</dbReference>
<feature type="transmembrane region" description="Helical" evidence="15">
    <location>
        <begin position="1071"/>
        <end position="1094"/>
    </location>
</feature>
<dbReference type="Gene3D" id="1.10.287.70">
    <property type="match status" value="2"/>
</dbReference>
<dbReference type="FunFam" id="1.10.287.70:FF:000143">
    <property type="entry name" value="Probable glutamate receptor"/>
    <property type="match status" value="2"/>
</dbReference>
<evidence type="ECO:0000256" key="3">
    <source>
        <dbReference type="ARBA" id="ARBA00022475"/>
    </source>
</evidence>
<evidence type="ECO:0000256" key="4">
    <source>
        <dbReference type="ARBA" id="ARBA00022692"/>
    </source>
</evidence>
<proteinExistence type="predicted"/>
<protein>
    <submittedName>
        <fullName evidence="18">Uncharacterized protein</fullName>
    </submittedName>
</protein>
<evidence type="ECO:0000259" key="16">
    <source>
        <dbReference type="SMART" id="SM00079"/>
    </source>
</evidence>
<evidence type="ECO:0000313" key="18">
    <source>
        <dbReference type="EMBL" id="VDI64098.1"/>
    </source>
</evidence>
<keyword evidence="9" id="KW-0325">Glycoprotein</keyword>
<evidence type="ECO:0000259" key="17">
    <source>
        <dbReference type="SMART" id="SM00918"/>
    </source>
</evidence>
<dbReference type="InterPro" id="IPR052192">
    <property type="entry name" value="Insect_Ionotropic_Sensory_Rcpt"/>
</dbReference>
<name>A0A8B6GII7_MYTGA</name>
<feature type="transmembrane region" description="Helical" evidence="15">
    <location>
        <begin position="999"/>
        <end position="1021"/>
    </location>
</feature>
<evidence type="ECO:0000256" key="12">
    <source>
        <dbReference type="PIRSR" id="PIRSR601508-1"/>
    </source>
</evidence>
<evidence type="ECO:0000256" key="1">
    <source>
        <dbReference type="ARBA" id="ARBA00004651"/>
    </source>
</evidence>
<evidence type="ECO:0000256" key="15">
    <source>
        <dbReference type="SAM" id="Phobius"/>
    </source>
</evidence>
<feature type="domain" description="Ionotropic glutamate receptor L-glutamate and glycine-binding" evidence="17">
    <location>
        <begin position="889"/>
        <end position="947"/>
    </location>
</feature>
<dbReference type="Proteomes" id="UP000596742">
    <property type="component" value="Unassembled WGS sequence"/>
</dbReference>
<keyword evidence="2" id="KW-0813">Transport</keyword>
<evidence type="ECO:0000313" key="19">
    <source>
        <dbReference type="Proteomes" id="UP000596742"/>
    </source>
</evidence>
<evidence type="ECO:0000256" key="6">
    <source>
        <dbReference type="ARBA" id="ARBA00023065"/>
    </source>
</evidence>
<keyword evidence="11" id="KW-0407">Ion channel</keyword>
<dbReference type="PANTHER" id="PTHR42643:SF24">
    <property type="entry name" value="IONOTROPIC RECEPTOR 60A"/>
    <property type="match status" value="1"/>
</dbReference>
<evidence type="ECO:0000256" key="5">
    <source>
        <dbReference type="ARBA" id="ARBA00022989"/>
    </source>
</evidence>
<dbReference type="PANTHER" id="PTHR42643">
    <property type="entry name" value="IONOTROPIC RECEPTOR 20A-RELATED"/>
    <property type="match status" value="1"/>
</dbReference>
<dbReference type="FunFam" id="3.40.190.10:FF:000024">
    <property type="entry name" value="Glutamate receptor, ionotropic, delta 1"/>
    <property type="match status" value="2"/>
</dbReference>
<keyword evidence="14" id="KW-1015">Disulfide bond</keyword>
<accession>A0A8B6GII7</accession>
<dbReference type="Pfam" id="PF00060">
    <property type="entry name" value="Lig_chan"/>
    <property type="match status" value="2"/>
</dbReference>
<keyword evidence="5 15" id="KW-1133">Transmembrane helix</keyword>
<evidence type="ECO:0000256" key="14">
    <source>
        <dbReference type="PIRSR" id="PIRSR601508-3"/>
    </source>
</evidence>
<sequence length="1318" mass="151045">MTTPITTIAPNECTLPEGNYKYQQEPLFNNVTGAAITLISVIVHLKWSSVCIVFDNETEHEAMLLHHGLSDVGIFADVHSLQQMTSQKIDSLMKEKAAVYDETSLNCTILCRLESCQQYLEKPFDYGRKHMVRSSLLHNSRWLLGIFHDGDISVLETNSSTELDNVAVIQYPTSLLNEYQQNELKLEDAVKNVFMHMSELNDSNTRTLTEAAIEGLYDIDSDEFKYCAWLPIQTLLWHTRKRGFSTVGYTQLTGSLRVSKNIYPNAKFGFNRRKFIVSSLPWNPFVVLDNETHNYTGFTIDLLQELAHGLNFTYEMTSPPDGQWGIEGKNKSWTGLVGQLQHRDVDLVAAPLSIQTDRERVIDFTYPYFYESSAILMKKPDPNLTKWRTLIDPFSTTVLLCIFVSLPICSFFLFFFEKYNPYYRKVEDRSKVRGLHHFSDSFWYMYGALLTQGGEHMADSSSGRTLLSFWWIFCIIMMATYSGNLIAFLTVTKDKLPFTDLSGLVAQDKYEWGTQGGSVFEHIFKTSTLPEYQTLWNGIVGYNRSDNRVLSVLGDVQIEKVIEGDYAYIGDKTYFDMIMVNNCDLAMTLAEILQLQYAIALPNNSPFTKMFSDEIISIHESGLLQIWKLRHWPKPGFCKGSLLKEPKAITLIDVQSAFYMIGIEHEAMLLYQGLSDVGIFANVHNLQHMTSEVIDSLMDGKSSVFDETSLNCTILCRLESCLRYLEKPFDYGRKNMVRSSLLHKSKWLLGIFHDCDLSEMETNSSSDLDNVAVIQYPTSLLNKYQQNELNLEDRVRKVFKHISVLNNSNLGTLTEAAIEGLYDMDSDDLNDCAWLPIKTLMWHTTKRGLSTIGYTQLTGSLLFSKDIFPNEHFGFNNRKFIVSLLPWKPFIVYDIKTNNYTGFSIDLLQELAYELNFTYEVTSPPDGQWGTETPNGSWTGLVGQLQQRDVDIVAAPLTIQTARERVIDFTYPYFYEPSVILMKKPDPNLTKWKTLIDPFSTTVLLCIFISLPISSLFLFFFEKYNPYYRKVEDRSKVTGLHHFSDSFWYMYGALLTQGGAHMADSSSGRTLLSFWWIFCIIMMATYSGNLIAFLTVTKDKLPFTDLSGLVAQDKYKWGIQGGAIFEQIFKTSEIPEYKKIWNGVVEYNKSDTRVLSYIGDEHIDKVLEGNYAFIVDKTFFDMTMIDNCELAMTLAEVLQLQYAMALPNNSPFTKIFTDEIISIHESGLLQIWRLRHWPKPGNCKESLLKESNAITLIDVQSAFYLIGIGIFVASCSLCMEFLKHKYFKWREKNGKGKEKPQMIRHVSTTLKLDECVSY</sequence>
<feature type="binding site" evidence="12">
    <location>
        <position position="958"/>
    </location>
    <ligand>
        <name>L-glutamate</name>
        <dbReference type="ChEBI" id="CHEBI:29985"/>
    </ligand>
</feature>
<evidence type="ECO:0000256" key="7">
    <source>
        <dbReference type="ARBA" id="ARBA00023136"/>
    </source>
</evidence>
<dbReference type="InterPro" id="IPR001508">
    <property type="entry name" value="Iono_Glu_rcpt_met"/>
</dbReference>
<dbReference type="GO" id="GO:0050906">
    <property type="term" value="P:detection of stimulus involved in sensory perception"/>
    <property type="evidence" value="ECO:0007669"/>
    <property type="project" value="UniProtKB-ARBA"/>
</dbReference>
<feature type="disulfide bond" evidence="14">
    <location>
        <begin position="1188"/>
        <end position="1243"/>
    </location>
</feature>
<keyword evidence="8" id="KW-0675">Receptor</keyword>
<feature type="domain" description="Ionotropic glutamate receptor L-glutamate and glycine-binding" evidence="17">
    <location>
        <begin position="284"/>
        <end position="342"/>
    </location>
</feature>
<dbReference type="OrthoDB" id="9997229at2759"/>
<feature type="binding site" evidence="12">
    <location>
        <position position="1176"/>
    </location>
    <ligand>
        <name>L-glutamate</name>
        <dbReference type="ChEBI" id="CHEBI:29985"/>
    </ligand>
</feature>
<evidence type="ECO:0000256" key="13">
    <source>
        <dbReference type="PIRSR" id="PIRSR601508-2"/>
    </source>
</evidence>
<evidence type="ECO:0000256" key="10">
    <source>
        <dbReference type="ARBA" id="ARBA00023286"/>
    </source>
</evidence>
<keyword evidence="19" id="KW-1185">Reference proteome</keyword>
<comment type="subcellular location">
    <subcellularLocation>
        <location evidence="1">Cell membrane</location>
        <topology evidence="1">Multi-pass membrane protein</topology>
    </subcellularLocation>
</comment>
<feature type="transmembrane region" description="Helical" evidence="15">
    <location>
        <begin position="394"/>
        <end position="416"/>
    </location>
</feature>
<feature type="transmembrane region" description="Helical" evidence="15">
    <location>
        <begin position="1262"/>
        <end position="1282"/>
    </location>
</feature>
<keyword evidence="3" id="KW-1003">Cell membrane</keyword>
<dbReference type="Gene3D" id="3.40.190.10">
    <property type="entry name" value="Periplasmic binding protein-like II"/>
    <property type="match status" value="2"/>
</dbReference>
<dbReference type="Pfam" id="PF10613">
    <property type="entry name" value="Lig_chan-Glu_bd"/>
    <property type="match status" value="2"/>
</dbReference>
<feature type="domain" description="Ionotropic glutamate receptor C-terminal" evidence="16">
    <location>
        <begin position="274"/>
        <end position="634"/>
    </location>
</feature>
<dbReference type="PRINTS" id="PR00177">
    <property type="entry name" value="NMDARECEPTOR"/>
</dbReference>
<dbReference type="SUPFAM" id="SSF53850">
    <property type="entry name" value="Periplasmic binding protein-like II"/>
    <property type="match status" value="2"/>
</dbReference>
<dbReference type="SMART" id="SM00079">
    <property type="entry name" value="PBPe"/>
    <property type="match status" value="2"/>
</dbReference>
<organism evidence="18 19">
    <name type="scientific">Mytilus galloprovincialis</name>
    <name type="common">Mediterranean mussel</name>
    <dbReference type="NCBI Taxonomy" id="29158"/>
    <lineage>
        <taxon>Eukaryota</taxon>
        <taxon>Metazoa</taxon>
        <taxon>Spiralia</taxon>
        <taxon>Lophotrochozoa</taxon>
        <taxon>Mollusca</taxon>
        <taxon>Bivalvia</taxon>
        <taxon>Autobranchia</taxon>
        <taxon>Pteriomorphia</taxon>
        <taxon>Mytilida</taxon>
        <taxon>Mytiloidea</taxon>
        <taxon>Mytilidae</taxon>
        <taxon>Mytilinae</taxon>
        <taxon>Mytilus</taxon>
    </lineage>
</organism>
<feature type="site" description="Interaction with the cone snail toxin Con-ikot-ikot" evidence="13">
    <location>
        <position position="1130"/>
    </location>
</feature>
<dbReference type="GO" id="GO:0005886">
    <property type="term" value="C:plasma membrane"/>
    <property type="evidence" value="ECO:0007669"/>
    <property type="project" value="UniProtKB-SubCell"/>
</dbReference>
<feature type="domain" description="Ionotropic glutamate receptor C-terminal" evidence="16">
    <location>
        <begin position="879"/>
        <end position="1239"/>
    </location>
</feature>
<gene>
    <name evidence="18" type="ORF">MGAL_10B045323</name>
</gene>
<dbReference type="SUPFAM" id="SSF81324">
    <property type="entry name" value="Voltage-gated potassium channels"/>
    <property type="match status" value="2"/>
</dbReference>
<evidence type="ECO:0000256" key="8">
    <source>
        <dbReference type="ARBA" id="ARBA00023170"/>
    </source>
</evidence>
<evidence type="ECO:0000256" key="11">
    <source>
        <dbReference type="ARBA" id="ARBA00023303"/>
    </source>
</evidence>
<keyword evidence="10" id="KW-1071">Ligand-gated ion channel</keyword>
<evidence type="ECO:0000256" key="2">
    <source>
        <dbReference type="ARBA" id="ARBA00022448"/>
    </source>
</evidence>
<comment type="caution">
    <text evidence="18">The sequence shown here is derived from an EMBL/GenBank/DDBJ whole genome shotgun (WGS) entry which is preliminary data.</text>
</comment>
<keyword evidence="6" id="KW-0406">Ion transport</keyword>
<dbReference type="GO" id="GO:0015276">
    <property type="term" value="F:ligand-gated monoatomic ion channel activity"/>
    <property type="evidence" value="ECO:0007669"/>
    <property type="project" value="InterPro"/>
</dbReference>
<dbReference type="GO" id="GO:0038023">
    <property type="term" value="F:signaling receptor activity"/>
    <property type="evidence" value="ECO:0007669"/>
    <property type="project" value="InterPro"/>
</dbReference>
<dbReference type="InterPro" id="IPR019594">
    <property type="entry name" value="Glu/Gly-bd"/>
</dbReference>
<feature type="transmembrane region" description="Helical" evidence="15">
    <location>
        <begin position="466"/>
        <end position="489"/>
    </location>
</feature>
<dbReference type="EMBL" id="UYJE01008461">
    <property type="protein sequence ID" value="VDI64098.1"/>
    <property type="molecule type" value="Genomic_DNA"/>
</dbReference>
<reference evidence="18" key="1">
    <citation type="submission" date="2018-11" db="EMBL/GenBank/DDBJ databases">
        <authorList>
            <person name="Alioto T."/>
            <person name="Alioto T."/>
        </authorList>
    </citation>
    <scope>NUCLEOTIDE SEQUENCE</scope>
</reference>
<keyword evidence="7 15" id="KW-0472">Membrane</keyword>
<feature type="binding site" evidence="12">
    <location>
        <position position="956"/>
    </location>
    <ligand>
        <name>L-glutamate</name>
        <dbReference type="ChEBI" id="CHEBI:29985"/>
    </ligand>
</feature>
<feature type="binding site" evidence="12">
    <location>
        <position position="963"/>
    </location>
    <ligand>
        <name>L-glutamate</name>
        <dbReference type="ChEBI" id="CHEBI:29985"/>
    </ligand>
</feature>
<dbReference type="InterPro" id="IPR001320">
    <property type="entry name" value="Iontro_rcpt_C"/>
</dbReference>
<evidence type="ECO:0000256" key="9">
    <source>
        <dbReference type="ARBA" id="ARBA00023180"/>
    </source>
</evidence>
<keyword evidence="4 15" id="KW-0812">Transmembrane</keyword>